<accession>A0A0D0CDV4</accession>
<protein>
    <submittedName>
        <fullName evidence="1">Unplaced genomic scaffold GYMLUscaffold_84, whole genome shotgun sequence</fullName>
    </submittedName>
</protein>
<dbReference type="OrthoDB" id="3041043at2759"/>
<dbReference type="AlphaFoldDB" id="A0A0D0CDV4"/>
<keyword evidence="2" id="KW-1185">Reference proteome</keyword>
<name>A0A0D0CDV4_9AGAR</name>
<reference evidence="1 2" key="1">
    <citation type="submission" date="2014-04" db="EMBL/GenBank/DDBJ databases">
        <title>Evolutionary Origins and Diversification of the Mycorrhizal Mutualists.</title>
        <authorList>
            <consortium name="DOE Joint Genome Institute"/>
            <consortium name="Mycorrhizal Genomics Consortium"/>
            <person name="Kohler A."/>
            <person name="Kuo A."/>
            <person name="Nagy L.G."/>
            <person name="Floudas D."/>
            <person name="Copeland A."/>
            <person name="Barry K.W."/>
            <person name="Cichocki N."/>
            <person name="Veneault-Fourrey C."/>
            <person name="LaButti K."/>
            <person name="Lindquist E.A."/>
            <person name="Lipzen A."/>
            <person name="Lundell T."/>
            <person name="Morin E."/>
            <person name="Murat C."/>
            <person name="Riley R."/>
            <person name="Ohm R."/>
            <person name="Sun H."/>
            <person name="Tunlid A."/>
            <person name="Henrissat B."/>
            <person name="Grigoriev I.V."/>
            <person name="Hibbett D.S."/>
            <person name="Martin F."/>
        </authorList>
    </citation>
    <scope>NUCLEOTIDE SEQUENCE [LARGE SCALE GENOMIC DNA]</scope>
    <source>
        <strain evidence="1 2">FD-317 M1</strain>
    </source>
</reference>
<dbReference type="HOGENOM" id="CLU_694556_0_0_1"/>
<proteinExistence type="predicted"/>
<sequence>MDVSHPTSMHVRLRPAFVRCAITLARLQTIGFGKIPIELLDIIFKQCSIPDLNHCTESCKSLYILVHHYLEDRINAHRVLDRFFDHQQSAKFQELQARTGLAISGLAVFKLITFLDYKSDLDTYCALANCLEVGSWYLDSGYSFRPRANQLASFHDNFKRASNMDSCRSSPHVVNENGDGTGLDVYQLKNIVEVWDFVRLDAYGEEWIVQLISARKSVLEAILLFHSTCVMNIMTHNAVYVLFADLMLNKQKTMVFNGSSPLSERDANVIRKYERLGWDSFRFPTIKQSLSDRTAVSFTKWRSVGDHHMAVFNIAFNGDKEKNTAPVIESNSFSIDYTGPRTTLSYSCLVDDLTKHEYIIAPAQLAFVKKRLANIRRLRGSRFIDPDVAILAIQEFD</sequence>
<gene>
    <name evidence="1" type="ORF">GYMLUDRAFT_250577</name>
</gene>
<evidence type="ECO:0000313" key="2">
    <source>
        <dbReference type="Proteomes" id="UP000053593"/>
    </source>
</evidence>
<dbReference type="EMBL" id="KN834832">
    <property type="protein sequence ID" value="KIK53148.1"/>
    <property type="molecule type" value="Genomic_DNA"/>
</dbReference>
<organism evidence="1 2">
    <name type="scientific">Collybiopsis luxurians FD-317 M1</name>
    <dbReference type="NCBI Taxonomy" id="944289"/>
    <lineage>
        <taxon>Eukaryota</taxon>
        <taxon>Fungi</taxon>
        <taxon>Dikarya</taxon>
        <taxon>Basidiomycota</taxon>
        <taxon>Agaricomycotina</taxon>
        <taxon>Agaricomycetes</taxon>
        <taxon>Agaricomycetidae</taxon>
        <taxon>Agaricales</taxon>
        <taxon>Marasmiineae</taxon>
        <taxon>Omphalotaceae</taxon>
        <taxon>Collybiopsis</taxon>
        <taxon>Collybiopsis luxurians</taxon>
    </lineage>
</organism>
<dbReference type="Proteomes" id="UP000053593">
    <property type="component" value="Unassembled WGS sequence"/>
</dbReference>
<evidence type="ECO:0000313" key="1">
    <source>
        <dbReference type="EMBL" id="KIK53148.1"/>
    </source>
</evidence>